<comment type="caution">
    <text evidence="6">The sequence shown here is derived from an EMBL/GenBank/DDBJ whole genome shotgun (WGS) entry which is preliminary data.</text>
</comment>
<dbReference type="OrthoDB" id="5514238at2"/>
<reference evidence="6 7" key="1">
    <citation type="submission" date="2019-04" db="EMBL/GenBank/DDBJ databases">
        <authorList>
            <person name="Li J."/>
        </authorList>
    </citation>
    <scope>NUCLEOTIDE SEQUENCE [LARGE SCALE GENOMIC DNA]</scope>
    <source>
        <strain evidence="6 7">KCTC 42687</strain>
    </source>
</reference>
<dbReference type="Proteomes" id="UP000309747">
    <property type="component" value="Unassembled WGS sequence"/>
</dbReference>
<keyword evidence="3" id="KW-0408">Iron</keyword>
<evidence type="ECO:0000256" key="3">
    <source>
        <dbReference type="ARBA" id="ARBA00023004"/>
    </source>
</evidence>
<dbReference type="SUPFAM" id="SSF46626">
    <property type="entry name" value="Cytochrome c"/>
    <property type="match status" value="1"/>
</dbReference>
<keyword evidence="2" id="KW-0479">Metal-binding</keyword>
<dbReference type="Pfam" id="PF00034">
    <property type="entry name" value="Cytochrom_C"/>
    <property type="match status" value="1"/>
</dbReference>
<accession>A0A4U0RFL3</accession>
<name>A0A4U0RFL3_9RHOB</name>
<feature type="signal peptide" evidence="4">
    <location>
        <begin position="1"/>
        <end position="15"/>
    </location>
</feature>
<sequence>MRAVMMAGGMGLAMAGLVAACAPEAQPRGAARDYAENCVVCHGPAGRGNGPAAVGMMPAPSDLTMLAAENGGVFPKTRVMGQLVGYTMGRSTSHMPVFEELREGPVVMYDDGSGQRVATPARLVALADYLQTLQRAP</sequence>
<keyword evidence="4" id="KW-0732">Signal</keyword>
<dbReference type="RefSeq" id="WP_136884104.1">
    <property type="nucleotide sequence ID" value="NZ_SUNI01000001.1"/>
</dbReference>
<gene>
    <name evidence="6" type="ORF">FA743_01505</name>
</gene>
<dbReference type="Gene3D" id="1.10.760.10">
    <property type="entry name" value="Cytochrome c-like domain"/>
    <property type="match status" value="1"/>
</dbReference>
<dbReference type="InterPro" id="IPR036909">
    <property type="entry name" value="Cyt_c-like_dom_sf"/>
</dbReference>
<keyword evidence="7" id="KW-1185">Reference proteome</keyword>
<feature type="chain" id="PRO_5020622363" evidence="4">
    <location>
        <begin position="16"/>
        <end position="137"/>
    </location>
</feature>
<dbReference type="AlphaFoldDB" id="A0A4U0RFL3"/>
<organism evidence="6 7">
    <name type="scientific">Paracoccus gahaiensis</name>
    <dbReference type="NCBI Taxonomy" id="1706839"/>
    <lineage>
        <taxon>Bacteria</taxon>
        <taxon>Pseudomonadati</taxon>
        <taxon>Pseudomonadota</taxon>
        <taxon>Alphaproteobacteria</taxon>
        <taxon>Rhodobacterales</taxon>
        <taxon>Paracoccaceae</taxon>
        <taxon>Paracoccus</taxon>
    </lineage>
</organism>
<dbReference type="EMBL" id="SUNI01000001">
    <property type="protein sequence ID" value="TJZ93967.1"/>
    <property type="molecule type" value="Genomic_DNA"/>
</dbReference>
<keyword evidence="1" id="KW-0349">Heme</keyword>
<evidence type="ECO:0000256" key="2">
    <source>
        <dbReference type="ARBA" id="ARBA00022723"/>
    </source>
</evidence>
<evidence type="ECO:0000256" key="4">
    <source>
        <dbReference type="SAM" id="SignalP"/>
    </source>
</evidence>
<evidence type="ECO:0000259" key="5">
    <source>
        <dbReference type="Pfam" id="PF00034"/>
    </source>
</evidence>
<dbReference type="GO" id="GO:0020037">
    <property type="term" value="F:heme binding"/>
    <property type="evidence" value="ECO:0007669"/>
    <property type="project" value="InterPro"/>
</dbReference>
<dbReference type="InterPro" id="IPR009056">
    <property type="entry name" value="Cyt_c-like_dom"/>
</dbReference>
<dbReference type="PROSITE" id="PS51257">
    <property type="entry name" value="PROKAR_LIPOPROTEIN"/>
    <property type="match status" value="1"/>
</dbReference>
<proteinExistence type="predicted"/>
<dbReference type="GO" id="GO:0009055">
    <property type="term" value="F:electron transfer activity"/>
    <property type="evidence" value="ECO:0007669"/>
    <property type="project" value="InterPro"/>
</dbReference>
<dbReference type="GO" id="GO:0046872">
    <property type="term" value="F:metal ion binding"/>
    <property type="evidence" value="ECO:0007669"/>
    <property type="project" value="UniProtKB-KW"/>
</dbReference>
<protein>
    <submittedName>
        <fullName evidence="6">Cytochrome c</fullName>
    </submittedName>
</protein>
<evidence type="ECO:0000313" key="6">
    <source>
        <dbReference type="EMBL" id="TJZ93967.1"/>
    </source>
</evidence>
<evidence type="ECO:0000313" key="7">
    <source>
        <dbReference type="Proteomes" id="UP000309747"/>
    </source>
</evidence>
<evidence type="ECO:0000256" key="1">
    <source>
        <dbReference type="ARBA" id="ARBA00022617"/>
    </source>
</evidence>
<feature type="domain" description="Cytochrome c" evidence="5">
    <location>
        <begin position="34"/>
        <end position="133"/>
    </location>
</feature>